<organism evidence="1 2">
    <name type="scientific">Dolosicoccus paucivorans</name>
    <dbReference type="NCBI Taxonomy" id="84521"/>
    <lineage>
        <taxon>Bacteria</taxon>
        <taxon>Bacillati</taxon>
        <taxon>Bacillota</taxon>
        <taxon>Bacilli</taxon>
        <taxon>Lactobacillales</taxon>
        <taxon>Aerococcaceae</taxon>
        <taxon>Dolosicoccus</taxon>
    </lineage>
</organism>
<dbReference type="STRING" id="84521.SAMN04487994_105511"/>
<evidence type="ECO:0000313" key="2">
    <source>
        <dbReference type="Proteomes" id="UP000235682"/>
    </source>
</evidence>
<comment type="caution">
    <text evidence="1">The sequence shown here is derived from an EMBL/GenBank/DDBJ whole genome shotgun (WGS) entry which is preliminary data.</text>
</comment>
<reference evidence="1 2" key="1">
    <citation type="submission" date="2017-09" db="EMBL/GenBank/DDBJ databases">
        <title>Bacterial strain isolated from the female urinary microbiota.</title>
        <authorList>
            <person name="Thomas-White K."/>
            <person name="Kumar N."/>
            <person name="Forster S."/>
            <person name="Putonti C."/>
            <person name="Lawley T."/>
            <person name="Wolfe A.J."/>
        </authorList>
    </citation>
    <scope>NUCLEOTIDE SEQUENCE [LARGE SCALE GENOMIC DNA]</scope>
    <source>
        <strain evidence="1 2">UMB0852</strain>
    </source>
</reference>
<dbReference type="OrthoDB" id="1809393at2"/>
<dbReference type="RefSeq" id="WP_092086500.1">
    <property type="nucleotide sequence ID" value="NZ_FNEL01000055.1"/>
</dbReference>
<sequence>MTQSSDATYRVWNAKEQSYTYYDTYPKDIEPHLIFKNTMIKENVHEHSEDNQFIYEGDQVNIRDIEERFNCGGDNTIDNTGEVVWKDDCWQLHCQLDKDFSYMHDSDYYVLLEQPGTKRTIL</sequence>
<protein>
    <recommendedName>
        <fullName evidence="3">YopX protein domain-containing protein</fullName>
    </recommendedName>
</protein>
<dbReference type="Proteomes" id="UP000235682">
    <property type="component" value="Unassembled WGS sequence"/>
</dbReference>
<dbReference type="EMBL" id="PNHE01000034">
    <property type="protein sequence ID" value="PMC57939.1"/>
    <property type="molecule type" value="Genomic_DNA"/>
</dbReference>
<name>A0A1G8NTG9_9LACT</name>
<accession>A0A1G8NTG9</accession>
<evidence type="ECO:0000313" key="1">
    <source>
        <dbReference type="EMBL" id="PMC57939.1"/>
    </source>
</evidence>
<dbReference type="AlphaFoldDB" id="A0A1G8NTG9"/>
<keyword evidence="2" id="KW-1185">Reference proteome</keyword>
<proteinExistence type="predicted"/>
<evidence type="ECO:0008006" key="3">
    <source>
        <dbReference type="Google" id="ProtNLM"/>
    </source>
</evidence>
<gene>
    <name evidence="1" type="ORF">CJ205_06990</name>
</gene>